<protein>
    <submittedName>
        <fullName evidence="2">Uncharacterized protein</fullName>
    </submittedName>
</protein>
<keyword evidence="3" id="KW-1185">Reference proteome</keyword>
<keyword evidence="1" id="KW-0812">Transmembrane</keyword>
<organism evidence="2 3">
    <name type="scientific">Candidatus Termititenax persephonae</name>
    <dbReference type="NCBI Taxonomy" id="2218525"/>
    <lineage>
        <taxon>Bacteria</taxon>
        <taxon>Bacillati</taxon>
        <taxon>Candidatus Margulisiibacteriota</taxon>
        <taxon>Candidatus Termititenacia</taxon>
        <taxon>Candidatus Termititenacales</taxon>
        <taxon>Candidatus Termititenacaceae</taxon>
        <taxon>Candidatus Termititenax</taxon>
    </lineage>
</organism>
<accession>A0A388TGE1</accession>
<dbReference type="AlphaFoldDB" id="A0A388TGE1"/>
<evidence type="ECO:0000256" key="1">
    <source>
        <dbReference type="SAM" id="Phobius"/>
    </source>
</evidence>
<name>A0A388TGE1_9BACT</name>
<proteinExistence type="predicted"/>
<evidence type="ECO:0000313" key="3">
    <source>
        <dbReference type="Proteomes" id="UP000275925"/>
    </source>
</evidence>
<sequence>MSKSDRQFLNWVLESAVVIGLVTWLGKWLDSRLATGANCLALLLLLGFGLEGYSLYKIIKSAEKK</sequence>
<comment type="caution">
    <text evidence="2">The sequence shown here is derived from an EMBL/GenBank/DDBJ whole genome shotgun (WGS) entry which is preliminary data.</text>
</comment>
<keyword evidence="1" id="KW-1133">Transmembrane helix</keyword>
<reference evidence="2 3" key="1">
    <citation type="journal article" date="2019" name="ISME J.">
        <title>Genome analyses of uncultured TG2/ZB3 bacteria in 'Margulisbacteria' specifically attached to ectosymbiotic spirochetes of protists in the termite gut.</title>
        <authorList>
            <person name="Utami Y.D."/>
            <person name="Kuwahara H."/>
            <person name="Igai K."/>
            <person name="Murakami T."/>
            <person name="Sugaya K."/>
            <person name="Morikawa T."/>
            <person name="Nagura Y."/>
            <person name="Yuki M."/>
            <person name="Deevong P."/>
            <person name="Inoue T."/>
            <person name="Kihara K."/>
            <person name="Lo N."/>
            <person name="Yamada A."/>
            <person name="Ohkuma M."/>
            <person name="Hongoh Y."/>
        </authorList>
    </citation>
    <scope>NUCLEOTIDE SEQUENCE [LARGE SCALE GENOMIC DNA]</scope>
    <source>
        <strain evidence="2">NkOx7-02</strain>
    </source>
</reference>
<evidence type="ECO:0000313" key="2">
    <source>
        <dbReference type="EMBL" id="GBR76162.1"/>
    </source>
</evidence>
<feature type="transmembrane region" description="Helical" evidence="1">
    <location>
        <begin position="35"/>
        <end position="56"/>
    </location>
</feature>
<dbReference type="Proteomes" id="UP000275925">
    <property type="component" value="Unassembled WGS sequence"/>
</dbReference>
<dbReference type="EMBL" id="BGZO01000017">
    <property type="protein sequence ID" value="GBR76162.1"/>
    <property type="molecule type" value="Genomic_DNA"/>
</dbReference>
<dbReference type="InterPro" id="IPR032820">
    <property type="entry name" value="ATPase_put"/>
</dbReference>
<dbReference type="Pfam" id="PF09527">
    <property type="entry name" value="ATPase_gene1"/>
    <property type="match status" value="1"/>
</dbReference>
<feature type="transmembrane region" description="Helical" evidence="1">
    <location>
        <begin position="12"/>
        <end position="29"/>
    </location>
</feature>
<gene>
    <name evidence="2" type="ORF">NO2_0759</name>
</gene>
<keyword evidence="1" id="KW-0472">Membrane</keyword>